<dbReference type="EMBL" id="WTXG01000015">
    <property type="protein sequence ID" value="KAI0301232.1"/>
    <property type="molecule type" value="Genomic_DNA"/>
</dbReference>
<organism evidence="1 2">
    <name type="scientific">Multifurca ochricompacta</name>
    <dbReference type="NCBI Taxonomy" id="376703"/>
    <lineage>
        <taxon>Eukaryota</taxon>
        <taxon>Fungi</taxon>
        <taxon>Dikarya</taxon>
        <taxon>Basidiomycota</taxon>
        <taxon>Agaricomycotina</taxon>
        <taxon>Agaricomycetes</taxon>
        <taxon>Russulales</taxon>
        <taxon>Russulaceae</taxon>
        <taxon>Multifurca</taxon>
    </lineage>
</organism>
<evidence type="ECO:0000313" key="2">
    <source>
        <dbReference type="Proteomes" id="UP001203297"/>
    </source>
</evidence>
<dbReference type="Proteomes" id="UP001203297">
    <property type="component" value="Unassembled WGS sequence"/>
</dbReference>
<accession>A0AAD4M428</accession>
<dbReference type="SUPFAM" id="SSF52047">
    <property type="entry name" value="RNI-like"/>
    <property type="match status" value="1"/>
</dbReference>
<dbReference type="AlphaFoldDB" id="A0AAD4M428"/>
<name>A0AAD4M428_9AGAM</name>
<keyword evidence="2" id="KW-1185">Reference proteome</keyword>
<reference evidence="1" key="1">
    <citation type="journal article" date="2022" name="New Phytol.">
        <title>Evolutionary transition to the ectomycorrhizal habit in the genomes of a hyperdiverse lineage of mushroom-forming fungi.</title>
        <authorList>
            <person name="Looney B."/>
            <person name="Miyauchi S."/>
            <person name="Morin E."/>
            <person name="Drula E."/>
            <person name="Courty P.E."/>
            <person name="Kohler A."/>
            <person name="Kuo A."/>
            <person name="LaButti K."/>
            <person name="Pangilinan J."/>
            <person name="Lipzen A."/>
            <person name="Riley R."/>
            <person name="Andreopoulos W."/>
            <person name="He G."/>
            <person name="Johnson J."/>
            <person name="Nolan M."/>
            <person name="Tritt A."/>
            <person name="Barry K.W."/>
            <person name="Grigoriev I.V."/>
            <person name="Nagy L.G."/>
            <person name="Hibbett D."/>
            <person name="Henrissat B."/>
            <person name="Matheny P.B."/>
            <person name="Labbe J."/>
            <person name="Martin F.M."/>
        </authorList>
    </citation>
    <scope>NUCLEOTIDE SEQUENCE</scope>
    <source>
        <strain evidence="1">BPL690</strain>
    </source>
</reference>
<evidence type="ECO:0008006" key="3">
    <source>
        <dbReference type="Google" id="ProtNLM"/>
    </source>
</evidence>
<sequence length="314" mass="35258">MIQTLPPEILCHIFHYACVDQGRTARSLSLTSKYISSVSSRFLYNTLYIPGVDKLERVLHHFSSLPPYLRQVCHLFVADGNDGNEHFSSKLHPDHNYIHIPSGLFSQILLFAAPTLRTLTVVVRTGIISGILECITSAPLHCLADLTLSFNHTRIAVPPNLQCTASVNLPQLRHLHINIYHVLSTTVAPAVALVASQAPRLTSLHVSDVLLIPGCASVLARMLGRLPLQDESGWVLPDEFLDPIMRLPFSVREFAMQVCDGPRTFSREVELVERMANMDYGDGFILLPPTPKRDYMHWKKDWLARVVGDSLEWH</sequence>
<protein>
    <recommendedName>
        <fullName evidence="3">F-box domain-containing protein</fullName>
    </recommendedName>
</protein>
<proteinExistence type="predicted"/>
<gene>
    <name evidence="1" type="ORF">B0F90DRAFT_361964</name>
</gene>
<comment type="caution">
    <text evidence="1">The sequence shown here is derived from an EMBL/GenBank/DDBJ whole genome shotgun (WGS) entry which is preliminary data.</text>
</comment>
<evidence type="ECO:0000313" key="1">
    <source>
        <dbReference type="EMBL" id="KAI0301232.1"/>
    </source>
</evidence>